<evidence type="ECO:0000313" key="1">
    <source>
        <dbReference type="EMBL" id="RAV32218.1"/>
    </source>
</evidence>
<name>A0A364V6H9_9CORY</name>
<dbReference type="EMBL" id="QHCV01000032">
    <property type="protein sequence ID" value="RAV32218.1"/>
    <property type="molecule type" value="Genomic_DNA"/>
</dbReference>
<sequence>MAKFDRAKPTGVFRQRLGLTSKDGEELHCVKVNETFCISHSRSPFWTVDGQRAPYVNLLTGEARTVGDAGMEWSNKVDELRAGEKWSLSEDPNGGGYIAWDGANVYWKANAGSPTKVLTPQGWAQG</sequence>
<dbReference type="AlphaFoldDB" id="A0A364V6H9"/>
<keyword evidence="2" id="KW-1185">Reference proteome</keyword>
<proteinExistence type="predicted"/>
<reference evidence="1 2" key="1">
    <citation type="journal article" date="2018" name="Syst. Appl. Microbiol.">
        <title>Corynebacterium heidelbergense sp. nov., isolated from the preen glands of Egyptian geese (Alopochen aegyptiacus).</title>
        <authorList>
            <person name="Braun M.S."/>
            <person name="Wang E."/>
            <person name="Zimmermann S."/>
            <person name="Wink M."/>
        </authorList>
    </citation>
    <scope>NUCLEOTIDE SEQUENCE [LARGE SCALE GENOMIC DNA]</scope>
    <source>
        <strain evidence="1 2">647</strain>
    </source>
</reference>
<evidence type="ECO:0000313" key="2">
    <source>
        <dbReference type="Proteomes" id="UP000251577"/>
    </source>
</evidence>
<dbReference type="Proteomes" id="UP000251577">
    <property type="component" value="Unassembled WGS sequence"/>
</dbReference>
<accession>A0A364V6H9</accession>
<gene>
    <name evidence="1" type="ORF">DLJ54_04270</name>
</gene>
<organism evidence="1 2">
    <name type="scientific">Corynebacterium heidelbergense</name>
    <dbReference type="NCBI Taxonomy" id="2055947"/>
    <lineage>
        <taxon>Bacteria</taxon>
        <taxon>Bacillati</taxon>
        <taxon>Actinomycetota</taxon>
        <taxon>Actinomycetes</taxon>
        <taxon>Mycobacteriales</taxon>
        <taxon>Corynebacteriaceae</taxon>
        <taxon>Corynebacterium</taxon>
    </lineage>
</organism>
<protein>
    <submittedName>
        <fullName evidence="1">Uncharacterized protein</fullName>
    </submittedName>
</protein>
<comment type="caution">
    <text evidence="1">The sequence shown here is derived from an EMBL/GenBank/DDBJ whole genome shotgun (WGS) entry which is preliminary data.</text>
</comment>